<keyword evidence="3" id="KW-1185">Reference proteome</keyword>
<dbReference type="InterPro" id="IPR001810">
    <property type="entry name" value="F-box_dom"/>
</dbReference>
<dbReference type="AlphaFoldDB" id="A0AAE0WSP1"/>
<sequence length="300" mass="33542">MTTTNNTTSTNRTTSQTILISTLPSEIWLDIISLIPYTPLQLLHLRLLSQRLNALITTHEKSLIRHLLRQQNENNSNSLQTNLSLFPDLKIKTYPDLHRLHTRTTGFRNLQNTITEIGEKTEELEWLAGRYEPLLHTGLLLLHRLQDIEPLAEHLKHLPYLSLSPPTSTSTSTLLPNPAYCAKIALLQSLPKTSLACLLFSLVAAVKVLRAKGPEPIGQSWCMRDAEERSEVELAMEECLLERGPAVLAGLLGIEGGAELVWAKRYGPILSILASPRIRFPITYSTSGSPLTSAYFFLGY</sequence>
<evidence type="ECO:0000313" key="3">
    <source>
        <dbReference type="Proteomes" id="UP001274830"/>
    </source>
</evidence>
<proteinExistence type="predicted"/>
<gene>
    <name evidence="2" type="ORF">LTR78_003318</name>
</gene>
<protein>
    <recommendedName>
        <fullName evidence="1">F-box domain-containing protein</fullName>
    </recommendedName>
</protein>
<dbReference type="EMBL" id="JAUTXT010000008">
    <property type="protein sequence ID" value="KAK3677113.1"/>
    <property type="molecule type" value="Genomic_DNA"/>
</dbReference>
<accession>A0AAE0WSP1</accession>
<evidence type="ECO:0000259" key="1">
    <source>
        <dbReference type="PROSITE" id="PS50181"/>
    </source>
</evidence>
<reference evidence="2" key="1">
    <citation type="submission" date="2023-07" db="EMBL/GenBank/DDBJ databases">
        <title>Black Yeasts Isolated from many extreme environments.</title>
        <authorList>
            <person name="Coleine C."/>
            <person name="Stajich J.E."/>
            <person name="Selbmann L."/>
        </authorList>
    </citation>
    <scope>NUCLEOTIDE SEQUENCE</scope>
    <source>
        <strain evidence="2">CCFEE 5485</strain>
    </source>
</reference>
<feature type="domain" description="F-box" evidence="1">
    <location>
        <begin position="17"/>
        <end position="67"/>
    </location>
</feature>
<dbReference type="PROSITE" id="PS50181">
    <property type="entry name" value="FBOX"/>
    <property type="match status" value="1"/>
</dbReference>
<organism evidence="2 3">
    <name type="scientific">Recurvomyces mirabilis</name>
    <dbReference type="NCBI Taxonomy" id="574656"/>
    <lineage>
        <taxon>Eukaryota</taxon>
        <taxon>Fungi</taxon>
        <taxon>Dikarya</taxon>
        <taxon>Ascomycota</taxon>
        <taxon>Pezizomycotina</taxon>
        <taxon>Dothideomycetes</taxon>
        <taxon>Dothideomycetidae</taxon>
        <taxon>Mycosphaerellales</taxon>
        <taxon>Teratosphaeriaceae</taxon>
        <taxon>Recurvomyces</taxon>
    </lineage>
</organism>
<evidence type="ECO:0000313" key="2">
    <source>
        <dbReference type="EMBL" id="KAK3677113.1"/>
    </source>
</evidence>
<comment type="caution">
    <text evidence="2">The sequence shown here is derived from an EMBL/GenBank/DDBJ whole genome shotgun (WGS) entry which is preliminary data.</text>
</comment>
<dbReference type="InterPro" id="IPR036047">
    <property type="entry name" value="F-box-like_dom_sf"/>
</dbReference>
<dbReference type="Proteomes" id="UP001274830">
    <property type="component" value="Unassembled WGS sequence"/>
</dbReference>
<dbReference type="SUPFAM" id="SSF81383">
    <property type="entry name" value="F-box domain"/>
    <property type="match status" value="1"/>
</dbReference>
<name>A0AAE0WSP1_9PEZI</name>